<dbReference type="SUPFAM" id="SSF56801">
    <property type="entry name" value="Acetyl-CoA synthetase-like"/>
    <property type="match status" value="1"/>
</dbReference>
<evidence type="ECO:0000256" key="2">
    <source>
        <dbReference type="ARBA" id="ARBA00022553"/>
    </source>
</evidence>
<dbReference type="GO" id="GO:0072330">
    <property type="term" value="P:monocarboxylic acid biosynthetic process"/>
    <property type="evidence" value="ECO:0007669"/>
    <property type="project" value="UniProtKB-ARBA"/>
</dbReference>
<dbReference type="PROSITE" id="PS50075">
    <property type="entry name" value="CARRIER"/>
    <property type="match status" value="1"/>
</dbReference>
<dbReference type="InterPro" id="IPR009081">
    <property type="entry name" value="PP-bd_ACP"/>
</dbReference>
<keyword evidence="1" id="KW-0596">Phosphopantetheine</keyword>
<dbReference type="InterPro" id="IPR045851">
    <property type="entry name" value="AMP-bd_C_sf"/>
</dbReference>
<comment type="caution">
    <text evidence="4">The sequence shown here is derived from an EMBL/GenBank/DDBJ whole genome shotgun (WGS) entry which is preliminary data.</text>
</comment>
<dbReference type="SUPFAM" id="SSF47336">
    <property type="entry name" value="ACP-like"/>
    <property type="match status" value="1"/>
</dbReference>
<dbReference type="Gene3D" id="1.10.1200.10">
    <property type="entry name" value="ACP-like"/>
    <property type="match status" value="1"/>
</dbReference>
<dbReference type="GO" id="GO:0005737">
    <property type="term" value="C:cytoplasm"/>
    <property type="evidence" value="ECO:0007669"/>
    <property type="project" value="TreeGrafter"/>
</dbReference>
<keyword evidence="2" id="KW-0597">Phosphoprotein</keyword>
<dbReference type="Pfam" id="PF00550">
    <property type="entry name" value="PP-binding"/>
    <property type="match status" value="1"/>
</dbReference>
<dbReference type="AlphaFoldDB" id="X1PUQ2"/>
<dbReference type="GO" id="GO:0043041">
    <property type="term" value="P:amino acid activation for nonribosomal peptide biosynthetic process"/>
    <property type="evidence" value="ECO:0007669"/>
    <property type="project" value="TreeGrafter"/>
</dbReference>
<organism evidence="4">
    <name type="scientific">marine sediment metagenome</name>
    <dbReference type="NCBI Taxonomy" id="412755"/>
    <lineage>
        <taxon>unclassified sequences</taxon>
        <taxon>metagenomes</taxon>
        <taxon>ecological metagenomes</taxon>
    </lineage>
</organism>
<feature type="non-terminal residue" evidence="4">
    <location>
        <position position="1"/>
    </location>
</feature>
<evidence type="ECO:0000259" key="3">
    <source>
        <dbReference type="PROSITE" id="PS50075"/>
    </source>
</evidence>
<dbReference type="FunFam" id="1.10.1200.10:FF:000016">
    <property type="entry name" value="Non-ribosomal peptide synthase"/>
    <property type="match status" value="1"/>
</dbReference>
<sequence>KLPDYMVPTAYVMLDVFPLTFNDKVDRRALPEPELERQTGTVYVPPQNEAEKIIASIWREILNIKKVGVNDNFFDLGGHSLLLVRMQTKLRESFVKEIQITEMFRYPTIKMLAGFFTQDHNNAVSFKQVHDRKQKQRDTLIRQRKLRMSRRNIDE</sequence>
<accession>X1PUQ2</accession>
<protein>
    <recommendedName>
        <fullName evidence="3">Carrier domain-containing protein</fullName>
    </recommendedName>
</protein>
<proteinExistence type="predicted"/>
<gene>
    <name evidence="4" type="ORF">S06H3_45632</name>
</gene>
<dbReference type="PANTHER" id="PTHR45527:SF1">
    <property type="entry name" value="FATTY ACID SYNTHASE"/>
    <property type="match status" value="1"/>
</dbReference>
<feature type="domain" description="Carrier" evidence="3">
    <location>
        <begin position="45"/>
        <end position="120"/>
    </location>
</feature>
<dbReference type="GO" id="GO:0031177">
    <property type="term" value="F:phosphopantetheine binding"/>
    <property type="evidence" value="ECO:0007669"/>
    <property type="project" value="InterPro"/>
</dbReference>
<dbReference type="GO" id="GO:0044550">
    <property type="term" value="P:secondary metabolite biosynthetic process"/>
    <property type="evidence" value="ECO:0007669"/>
    <property type="project" value="TreeGrafter"/>
</dbReference>
<evidence type="ECO:0000256" key="1">
    <source>
        <dbReference type="ARBA" id="ARBA00022450"/>
    </source>
</evidence>
<name>X1PUQ2_9ZZZZ</name>
<reference evidence="4" key="1">
    <citation type="journal article" date="2014" name="Front. Microbiol.">
        <title>High frequency of phylogenetically diverse reductive dehalogenase-homologous genes in deep subseafloor sedimentary metagenomes.</title>
        <authorList>
            <person name="Kawai M."/>
            <person name="Futagami T."/>
            <person name="Toyoda A."/>
            <person name="Takaki Y."/>
            <person name="Nishi S."/>
            <person name="Hori S."/>
            <person name="Arai W."/>
            <person name="Tsubouchi T."/>
            <person name="Morono Y."/>
            <person name="Uchiyama I."/>
            <person name="Ito T."/>
            <person name="Fujiyama A."/>
            <person name="Inagaki F."/>
            <person name="Takami H."/>
        </authorList>
    </citation>
    <scope>NUCLEOTIDE SEQUENCE</scope>
    <source>
        <strain evidence="4">Expedition CK06-06</strain>
    </source>
</reference>
<dbReference type="SMART" id="SM00823">
    <property type="entry name" value="PKS_PP"/>
    <property type="match status" value="1"/>
</dbReference>
<dbReference type="Gene3D" id="3.30.300.30">
    <property type="match status" value="1"/>
</dbReference>
<dbReference type="InterPro" id="IPR036736">
    <property type="entry name" value="ACP-like_sf"/>
</dbReference>
<evidence type="ECO:0000313" key="4">
    <source>
        <dbReference type="EMBL" id="GAI34599.1"/>
    </source>
</evidence>
<dbReference type="InterPro" id="IPR020806">
    <property type="entry name" value="PKS_PP-bd"/>
</dbReference>
<dbReference type="PANTHER" id="PTHR45527">
    <property type="entry name" value="NONRIBOSOMAL PEPTIDE SYNTHETASE"/>
    <property type="match status" value="1"/>
</dbReference>
<dbReference type="EMBL" id="BARV01028520">
    <property type="protein sequence ID" value="GAI34599.1"/>
    <property type="molecule type" value="Genomic_DNA"/>
</dbReference>